<sequence length="217" mass="23506">MATEFQIIQSTCQNVWVLYCPHRAPKIDHSRTQSVSRLQATAARARVSLLPFDKWSTRDYPLEDTNVCQARLGQPGSIPAFVLPSGGMAARHRKGATAERLLLTSADDLFTAVMTEDSMVQTEAPLFLSGVDVAILGENLEYQQSALVRASYYAGLIGLVITSGGKLFSTQTIAQGVVLLRGGGKIERVIVLQYLGSVILPSGLAKEEVDLRIVTPC</sequence>
<protein>
    <submittedName>
        <fullName evidence="1">Uncharacterized protein</fullName>
    </submittedName>
</protein>
<evidence type="ECO:0000313" key="2">
    <source>
        <dbReference type="Proteomes" id="UP000008909"/>
    </source>
</evidence>
<proteinExistence type="predicted"/>
<dbReference type="EMBL" id="DF143548">
    <property type="protein sequence ID" value="GAA53632.1"/>
    <property type="molecule type" value="Genomic_DNA"/>
</dbReference>
<reference key="2">
    <citation type="submission" date="2011-10" db="EMBL/GenBank/DDBJ databases">
        <title>The genome and transcriptome sequence of Clonorchis sinensis provide insights into the carcinogenic liver fluke.</title>
        <authorList>
            <person name="Wang X."/>
            <person name="Huang Y."/>
            <person name="Chen W."/>
            <person name="Liu H."/>
            <person name="Guo L."/>
            <person name="Chen Y."/>
            <person name="Luo F."/>
            <person name="Zhou W."/>
            <person name="Sun J."/>
            <person name="Mao Q."/>
            <person name="Liang P."/>
            <person name="Zhou C."/>
            <person name="Tian Y."/>
            <person name="Men J."/>
            <person name="Lv X."/>
            <person name="Huang L."/>
            <person name="Zhou J."/>
            <person name="Hu Y."/>
            <person name="Li R."/>
            <person name="Zhang F."/>
            <person name="Lei H."/>
            <person name="Li X."/>
            <person name="Hu X."/>
            <person name="Liang C."/>
            <person name="Xu J."/>
            <person name="Wu Z."/>
            <person name="Yu X."/>
        </authorList>
    </citation>
    <scope>NUCLEOTIDE SEQUENCE</scope>
    <source>
        <strain>Henan</strain>
    </source>
</reference>
<accession>G7YL01</accession>
<evidence type="ECO:0000313" key="1">
    <source>
        <dbReference type="EMBL" id="GAA53632.1"/>
    </source>
</evidence>
<name>G7YL01_CLOSI</name>
<dbReference type="Proteomes" id="UP000008909">
    <property type="component" value="Unassembled WGS sequence"/>
</dbReference>
<keyword evidence="2" id="KW-1185">Reference proteome</keyword>
<reference evidence="1" key="1">
    <citation type="journal article" date="2011" name="Genome Biol.">
        <title>The draft genome of the carcinogenic human liver fluke Clonorchis sinensis.</title>
        <authorList>
            <person name="Wang X."/>
            <person name="Chen W."/>
            <person name="Huang Y."/>
            <person name="Sun J."/>
            <person name="Men J."/>
            <person name="Liu H."/>
            <person name="Luo F."/>
            <person name="Guo L."/>
            <person name="Lv X."/>
            <person name="Deng C."/>
            <person name="Zhou C."/>
            <person name="Fan Y."/>
            <person name="Li X."/>
            <person name="Huang L."/>
            <person name="Hu Y."/>
            <person name="Liang C."/>
            <person name="Hu X."/>
            <person name="Xu J."/>
            <person name="Yu X."/>
        </authorList>
    </citation>
    <scope>NUCLEOTIDE SEQUENCE [LARGE SCALE GENOMIC DNA]</scope>
    <source>
        <strain evidence="1">Henan</strain>
    </source>
</reference>
<gene>
    <name evidence="1" type="ORF">CLF_110653</name>
</gene>
<dbReference type="AlphaFoldDB" id="G7YL01"/>
<organism evidence="1 2">
    <name type="scientific">Clonorchis sinensis</name>
    <name type="common">Chinese liver fluke</name>
    <dbReference type="NCBI Taxonomy" id="79923"/>
    <lineage>
        <taxon>Eukaryota</taxon>
        <taxon>Metazoa</taxon>
        <taxon>Spiralia</taxon>
        <taxon>Lophotrochozoa</taxon>
        <taxon>Platyhelminthes</taxon>
        <taxon>Trematoda</taxon>
        <taxon>Digenea</taxon>
        <taxon>Opisthorchiida</taxon>
        <taxon>Opisthorchiata</taxon>
        <taxon>Opisthorchiidae</taxon>
        <taxon>Clonorchis</taxon>
    </lineage>
</organism>